<dbReference type="InterPro" id="IPR005532">
    <property type="entry name" value="SUMF_dom"/>
</dbReference>
<dbReference type="OrthoDB" id="9768004at2"/>
<evidence type="ECO:0000313" key="7">
    <source>
        <dbReference type="Proteomes" id="UP000199400"/>
    </source>
</evidence>
<dbReference type="SUPFAM" id="SSF109854">
    <property type="entry name" value="DinB/YfiT-like putative metalloenzymes"/>
    <property type="match status" value="1"/>
</dbReference>
<dbReference type="InterPro" id="IPR016187">
    <property type="entry name" value="CTDL_fold"/>
</dbReference>
<protein>
    <submittedName>
        <fullName evidence="6">Ergothioneine biosynthesis protein EgtB</fullName>
    </submittedName>
</protein>
<feature type="domain" description="DinB-like" evidence="5">
    <location>
        <begin position="6"/>
        <end position="137"/>
    </location>
</feature>
<dbReference type="InterPro" id="IPR051043">
    <property type="entry name" value="Sulfatase_Mod_Factor_Kinase"/>
</dbReference>
<evidence type="ECO:0000313" key="6">
    <source>
        <dbReference type="EMBL" id="SFD85782.1"/>
    </source>
</evidence>
<dbReference type="NCBIfam" id="TIGR03440">
    <property type="entry name" value="egtB_TIGR03440"/>
    <property type="match status" value="1"/>
</dbReference>
<evidence type="ECO:0000256" key="3">
    <source>
        <dbReference type="ARBA" id="ARBA00037882"/>
    </source>
</evidence>
<dbReference type="Gene3D" id="3.90.1580.10">
    <property type="entry name" value="paralog of FGE (formylglycine-generating enzyme)"/>
    <property type="match status" value="1"/>
</dbReference>
<evidence type="ECO:0000259" key="5">
    <source>
        <dbReference type="Pfam" id="PF12867"/>
    </source>
</evidence>
<evidence type="ECO:0000256" key="1">
    <source>
        <dbReference type="ARBA" id="ARBA00023002"/>
    </source>
</evidence>
<dbReference type="AlphaFoldDB" id="A0A1I1VRR3"/>
<gene>
    <name evidence="6" type="ORF">SAMN02745121_01907</name>
</gene>
<evidence type="ECO:0000256" key="2">
    <source>
        <dbReference type="ARBA" id="ARBA00023004"/>
    </source>
</evidence>
<dbReference type="Proteomes" id="UP000199400">
    <property type="component" value="Unassembled WGS sequence"/>
</dbReference>
<feature type="domain" description="Sulfatase-modifying factor enzyme-like" evidence="4">
    <location>
        <begin position="176"/>
        <end position="313"/>
    </location>
</feature>
<keyword evidence="1" id="KW-0560">Oxidoreductase</keyword>
<dbReference type="GO" id="GO:0052699">
    <property type="term" value="P:ergothioneine biosynthetic process"/>
    <property type="evidence" value="ECO:0007669"/>
    <property type="project" value="InterPro"/>
</dbReference>
<dbReference type="Pfam" id="PF03781">
    <property type="entry name" value="FGE-sulfatase"/>
    <property type="match status" value="2"/>
</dbReference>
<dbReference type="InterPro" id="IPR042095">
    <property type="entry name" value="SUMF_sf"/>
</dbReference>
<dbReference type="RefSeq" id="WP_096330703.1">
    <property type="nucleotide sequence ID" value="NZ_FOMX01000005.1"/>
</dbReference>
<proteinExistence type="predicted"/>
<accession>A0A1I1VRR3</accession>
<organism evidence="6 7">
    <name type="scientific">Nannocystis exedens</name>
    <dbReference type="NCBI Taxonomy" id="54"/>
    <lineage>
        <taxon>Bacteria</taxon>
        <taxon>Pseudomonadati</taxon>
        <taxon>Myxococcota</taxon>
        <taxon>Polyangia</taxon>
        <taxon>Nannocystales</taxon>
        <taxon>Nannocystaceae</taxon>
        <taxon>Nannocystis</taxon>
    </lineage>
</organism>
<dbReference type="InterPro" id="IPR024775">
    <property type="entry name" value="DinB-like"/>
</dbReference>
<keyword evidence="7" id="KW-1185">Reference proteome</keyword>
<dbReference type="InterPro" id="IPR017806">
    <property type="entry name" value="EgtB"/>
</dbReference>
<dbReference type="EMBL" id="FOMX01000005">
    <property type="protein sequence ID" value="SFD85782.1"/>
    <property type="molecule type" value="Genomic_DNA"/>
</dbReference>
<feature type="domain" description="Sulfatase-modifying factor enzyme-like" evidence="4">
    <location>
        <begin position="335"/>
        <end position="409"/>
    </location>
</feature>
<dbReference type="STRING" id="54.SAMN02745121_01907"/>
<dbReference type="SUPFAM" id="SSF56436">
    <property type="entry name" value="C-type lectin-like"/>
    <property type="match status" value="1"/>
</dbReference>
<dbReference type="Pfam" id="PF12867">
    <property type="entry name" value="DinB_2"/>
    <property type="match status" value="1"/>
</dbReference>
<dbReference type="InterPro" id="IPR034660">
    <property type="entry name" value="DinB/YfiT-like"/>
</dbReference>
<dbReference type="PANTHER" id="PTHR23150:SF36">
    <property type="entry name" value="HERCYNINE OXYGENASE"/>
    <property type="match status" value="1"/>
</dbReference>
<name>A0A1I1VRR3_9BACT</name>
<sequence>MRDDYARVRAATEALVAGLPAEDLVVQSMPDASPAKWHLAHTTWFFETFVLRPAGGGYRPFHPEFEVLFNSYYEAVGPQFSRPRRGLLSRPTGAEVLQYRAHVDAAMHELLAQDGPPWLGERVRLGLEHEQQHQELILMDLLHLYAQNPLRPALRASAAPPSSRPAPSLRWCLGPVGVREVGHAGAGFHFDNEGPRHQTLLRPYVLASRCVTNAEYAEFVADGGYRRSTLWLSDGWAQVQAEGWTAPLYWYLSEGTWWQTTLGGPRPLDPHAPVVHVSHYEADAFARWAGARLPTEFEWEALAEAAPVRGNFVESGRLHPTAAEPPPRPESQPAQLFGDVWEWTASAYLPYPGYHPPEGALGEYNGKFMSNQMVLRGGSCASPRDHLRASYRNFFPPRARWPFTGIRLTKDA</sequence>
<keyword evidence="2" id="KW-0408">Iron</keyword>
<evidence type="ECO:0000259" key="4">
    <source>
        <dbReference type="Pfam" id="PF03781"/>
    </source>
</evidence>
<dbReference type="PANTHER" id="PTHR23150">
    <property type="entry name" value="SULFATASE MODIFYING FACTOR 1, 2"/>
    <property type="match status" value="1"/>
</dbReference>
<comment type="pathway">
    <text evidence="3">Amino-acid biosynthesis; ergothioneine biosynthesis.</text>
</comment>
<reference evidence="7" key="1">
    <citation type="submission" date="2016-10" db="EMBL/GenBank/DDBJ databases">
        <authorList>
            <person name="Varghese N."/>
            <person name="Submissions S."/>
        </authorList>
    </citation>
    <scope>NUCLEOTIDE SEQUENCE [LARGE SCALE GENOMIC DNA]</scope>
    <source>
        <strain evidence="7">ATCC 25963</strain>
    </source>
</reference>